<dbReference type="VEuPathDB" id="FungiDB:BTJ68_13266"/>
<dbReference type="AlphaFoldDB" id="A0A3M7BN13"/>
<dbReference type="GO" id="GO:0006900">
    <property type="term" value="P:vesicle budding from membrane"/>
    <property type="evidence" value="ECO:0007669"/>
    <property type="project" value="TreeGrafter"/>
</dbReference>
<dbReference type="EMBL" id="QWIM01000041">
    <property type="protein sequence ID" value="RMY41104.1"/>
    <property type="molecule type" value="Genomic_DNA"/>
</dbReference>
<organism evidence="11 13">
    <name type="scientific">Hortaea werneckii</name>
    <name type="common">Black yeast</name>
    <name type="synonym">Cladosporium werneckii</name>
    <dbReference type="NCBI Taxonomy" id="91943"/>
    <lineage>
        <taxon>Eukaryota</taxon>
        <taxon>Fungi</taxon>
        <taxon>Dikarya</taxon>
        <taxon>Ascomycota</taxon>
        <taxon>Pezizomycotina</taxon>
        <taxon>Dothideomycetes</taxon>
        <taxon>Dothideomycetidae</taxon>
        <taxon>Mycosphaerellales</taxon>
        <taxon>Teratosphaeriaceae</taxon>
        <taxon>Hortaea</taxon>
    </lineage>
</organism>
<evidence type="ECO:0000256" key="4">
    <source>
        <dbReference type="ARBA" id="ARBA00022753"/>
    </source>
</evidence>
<evidence type="ECO:0000256" key="7">
    <source>
        <dbReference type="SAM" id="MobiDB-lite"/>
    </source>
</evidence>
<dbReference type="Proteomes" id="UP000282582">
    <property type="component" value="Unassembled WGS sequence"/>
</dbReference>
<evidence type="ECO:0000313" key="15">
    <source>
        <dbReference type="Proteomes" id="UP000282582"/>
    </source>
</evidence>
<keyword evidence="4" id="KW-0967">Endosome</keyword>
<dbReference type="GO" id="GO:0005771">
    <property type="term" value="C:multivesicular body"/>
    <property type="evidence" value="ECO:0007669"/>
    <property type="project" value="TreeGrafter"/>
</dbReference>
<accession>A0A3M7BN13</accession>
<dbReference type="GO" id="GO:0032511">
    <property type="term" value="P:late endosome to vacuole transport via multivesicular body sorting pathway"/>
    <property type="evidence" value="ECO:0007669"/>
    <property type="project" value="TreeGrafter"/>
</dbReference>
<evidence type="ECO:0000313" key="12">
    <source>
        <dbReference type="Proteomes" id="UP000271337"/>
    </source>
</evidence>
<dbReference type="Proteomes" id="UP000271337">
    <property type="component" value="Unassembled WGS sequence"/>
</dbReference>
<evidence type="ECO:0000313" key="10">
    <source>
        <dbReference type="EMBL" id="RMY19855.1"/>
    </source>
</evidence>
<dbReference type="GO" id="GO:0015031">
    <property type="term" value="P:protein transport"/>
    <property type="evidence" value="ECO:0007669"/>
    <property type="project" value="UniProtKB-KW"/>
</dbReference>
<dbReference type="EMBL" id="QWIK01001330">
    <property type="protein sequence ID" value="RMX95538.1"/>
    <property type="molecule type" value="Genomic_DNA"/>
</dbReference>
<dbReference type="InterPro" id="IPR005024">
    <property type="entry name" value="Snf7_fam"/>
</dbReference>
<evidence type="ECO:0000256" key="5">
    <source>
        <dbReference type="ARBA" id="ARBA00022927"/>
    </source>
</evidence>
<keyword evidence="3" id="KW-0813">Transport</keyword>
<reference evidence="12 13" key="1">
    <citation type="journal article" date="2018" name="BMC Genomics">
        <title>Genomic evidence for intraspecific hybridization in a clonal and extremely halotolerant yeast.</title>
        <authorList>
            <person name="Gostincar C."/>
            <person name="Stajich J.E."/>
            <person name="Zupancic J."/>
            <person name="Zalar P."/>
            <person name="Gunde-Cimerman N."/>
        </authorList>
    </citation>
    <scope>NUCLEOTIDE SEQUENCE [LARGE SCALE GENOMIC DNA]</scope>
    <source>
        <strain evidence="11 13">EXF-6651</strain>
        <strain evidence="9 15">EXF-6654</strain>
        <strain evidence="8 14">EXF-6656</strain>
        <strain evidence="10 12">EXF-6669</strain>
    </source>
</reference>
<evidence type="ECO:0000256" key="3">
    <source>
        <dbReference type="ARBA" id="ARBA00022448"/>
    </source>
</evidence>
<dbReference type="PANTHER" id="PTHR22761">
    <property type="entry name" value="CHARGED MULTIVESICULAR BODY PROTEIN"/>
    <property type="match status" value="1"/>
</dbReference>
<feature type="region of interest" description="Disordered" evidence="7">
    <location>
        <begin position="143"/>
        <end position="217"/>
    </location>
</feature>
<comment type="caution">
    <text evidence="11">The sequence shown here is derived from an EMBL/GenBank/DDBJ whole genome shotgun (WGS) entry which is preliminary data.</text>
</comment>
<feature type="compositionally biased region" description="Acidic residues" evidence="7">
    <location>
        <begin position="149"/>
        <end position="159"/>
    </location>
</feature>
<dbReference type="Gene3D" id="1.10.287.1060">
    <property type="entry name" value="ESAT-6-like"/>
    <property type="match status" value="1"/>
</dbReference>
<evidence type="ECO:0000313" key="8">
    <source>
        <dbReference type="EMBL" id="RMX73085.1"/>
    </source>
</evidence>
<evidence type="ECO:0000313" key="13">
    <source>
        <dbReference type="Proteomes" id="UP000276864"/>
    </source>
</evidence>
<protein>
    <recommendedName>
        <fullName evidence="16">Charged multivesicular body protein 6</fullName>
    </recommendedName>
</protein>
<dbReference type="PANTHER" id="PTHR22761:SF5">
    <property type="entry name" value="CHARGED MULTIVESICULAR BODY PROTEIN 6"/>
    <property type="match status" value="1"/>
</dbReference>
<gene>
    <name evidence="11" type="ORF">D0866_00824</name>
    <name evidence="10" type="ORF">D0867_04431</name>
    <name evidence="9" type="ORF">D0868_11674</name>
    <name evidence="8" type="ORF">D0869_13961</name>
</gene>
<evidence type="ECO:0008006" key="16">
    <source>
        <dbReference type="Google" id="ProtNLM"/>
    </source>
</evidence>
<dbReference type="OrthoDB" id="441172at2759"/>
<keyword evidence="6" id="KW-0472">Membrane</keyword>
<dbReference type="Proteomes" id="UP000281245">
    <property type="component" value="Unassembled WGS sequence"/>
</dbReference>
<proteinExistence type="inferred from homology"/>
<dbReference type="Pfam" id="PF03357">
    <property type="entry name" value="Snf7"/>
    <property type="match status" value="1"/>
</dbReference>
<feature type="compositionally biased region" description="Low complexity" evidence="7">
    <location>
        <begin position="207"/>
        <end position="217"/>
    </location>
</feature>
<evidence type="ECO:0000256" key="1">
    <source>
        <dbReference type="ARBA" id="ARBA00004608"/>
    </source>
</evidence>
<dbReference type="GO" id="GO:0000815">
    <property type="term" value="C:ESCRT III complex"/>
    <property type="evidence" value="ECO:0007669"/>
    <property type="project" value="TreeGrafter"/>
</dbReference>
<keyword evidence="5" id="KW-0653">Protein transport</keyword>
<sequence>MGNSNSSNKISAQDKAILDMKVQRDKLHQYQKRIRVVTDRETEIARECLRKENKSGALLALRRKKYQESLLQKTDQQLAQLETLTSDVEFAQVQKDVVFGLQQGTSVLKEIHKEMGGLDKVEMIMGESAEARAYQEEINDMLGGKMSNQDEDDVEDELEAMEREANGKTATNNLPDAPSGVMEGELPDVPSETPEQKAKRRREARAARAQAREPIAA</sequence>
<dbReference type="Proteomes" id="UP000276864">
    <property type="component" value="Unassembled WGS sequence"/>
</dbReference>
<evidence type="ECO:0000313" key="11">
    <source>
        <dbReference type="EMBL" id="RMY41104.1"/>
    </source>
</evidence>
<comment type="similarity">
    <text evidence="2">Belongs to the SNF7 family.</text>
</comment>
<dbReference type="EMBL" id="QWIL01000364">
    <property type="protein sequence ID" value="RMY19855.1"/>
    <property type="molecule type" value="Genomic_DNA"/>
</dbReference>
<evidence type="ECO:0000256" key="2">
    <source>
        <dbReference type="ARBA" id="ARBA00006190"/>
    </source>
</evidence>
<dbReference type="EMBL" id="QWIJ01001941">
    <property type="protein sequence ID" value="RMX73085.1"/>
    <property type="molecule type" value="Genomic_DNA"/>
</dbReference>
<name>A0A3M7BN13_HORWE</name>
<evidence type="ECO:0000313" key="14">
    <source>
        <dbReference type="Proteomes" id="UP000281245"/>
    </source>
</evidence>
<comment type="subcellular location">
    <subcellularLocation>
        <location evidence="1">Endosome membrane</location>
    </subcellularLocation>
</comment>
<evidence type="ECO:0000256" key="6">
    <source>
        <dbReference type="ARBA" id="ARBA00023136"/>
    </source>
</evidence>
<evidence type="ECO:0000313" key="9">
    <source>
        <dbReference type="EMBL" id="RMX95538.1"/>
    </source>
</evidence>